<dbReference type="Proteomes" id="UP000521868">
    <property type="component" value="Unassembled WGS sequence"/>
</dbReference>
<name>A0A7X6DIM8_9BURK</name>
<evidence type="ECO:0000259" key="1">
    <source>
        <dbReference type="Pfam" id="PF01575"/>
    </source>
</evidence>
<dbReference type="EMBL" id="VTOX01000008">
    <property type="protein sequence ID" value="NKE67867.1"/>
    <property type="molecule type" value="Genomic_DNA"/>
</dbReference>
<evidence type="ECO:0000313" key="2">
    <source>
        <dbReference type="EMBL" id="NKE67867.1"/>
    </source>
</evidence>
<comment type="caution">
    <text evidence="2">The sequence shown here is derived from an EMBL/GenBank/DDBJ whole genome shotgun (WGS) entry which is preliminary data.</text>
</comment>
<dbReference type="Gene3D" id="3.10.129.10">
    <property type="entry name" value="Hotdog Thioesterase"/>
    <property type="match status" value="1"/>
</dbReference>
<feature type="domain" description="MaoC-like" evidence="1">
    <location>
        <begin position="16"/>
        <end position="113"/>
    </location>
</feature>
<protein>
    <submittedName>
        <fullName evidence="2">MaoC family dehydratase</fullName>
    </submittedName>
</protein>
<keyword evidence="3" id="KW-1185">Reference proteome</keyword>
<dbReference type="InterPro" id="IPR029069">
    <property type="entry name" value="HotDog_dom_sf"/>
</dbReference>
<dbReference type="CDD" id="cd03454">
    <property type="entry name" value="YdeM"/>
    <property type="match status" value="1"/>
</dbReference>
<proteinExistence type="predicted"/>
<dbReference type="PANTHER" id="PTHR43664:SF1">
    <property type="entry name" value="BETA-METHYLMALYL-COA DEHYDRATASE"/>
    <property type="match status" value="1"/>
</dbReference>
<accession>A0A7X6DIM8</accession>
<organism evidence="2 3">
    <name type="scientific">Ramlibacter lithotrophicus</name>
    <dbReference type="NCBI Taxonomy" id="2606681"/>
    <lineage>
        <taxon>Bacteria</taxon>
        <taxon>Pseudomonadati</taxon>
        <taxon>Pseudomonadota</taxon>
        <taxon>Betaproteobacteria</taxon>
        <taxon>Burkholderiales</taxon>
        <taxon>Comamonadaceae</taxon>
        <taxon>Ramlibacter</taxon>
    </lineage>
</organism>
<gene>
    <name evidence="2" type="ORF">RAMLITH_18765</name>
</gene>
<dbReference type="Pfam" id="PF01575">
    <property type="entry name" value="MaoC_dehydratas"/>
    <property type="match status" value="1"/>
</dbReference>
<reference evidence="2 3" key="1">
    <citation type="journal article" date="2020" name="Nature">
        <title>Bacterial chemolithoautotrophy via manganese oxidation.</title>
        <authorList>
            <person name="Yu H."/>
            <person name="Leadbetter J.R."/>
        </authorList>
    </citation>
    <scope>NUCLEOTIDE SEQUENCE [LARGE SCALE GENOMIC DNA]</scope>
    <source>
        <strain evidence="2 3">RBP-1</strain>
    </source>
</reference>
<dbReference type="SUPFAM" id="SSF54637">
    <property type="entry name" value="Thioesterase/thiol ester dehydrase-isomerase"/>
    <property type="match status" value="1"/>
</dbReference>
<sequence>MKPVRYYWEDFTPGWRYESPPRTLTAQDITTFAREYDTQSYHTDEEAAKSSPFGGLIASGWQTCAVAMRLMCDGYLLETSCIGSPGLDELRWLKPVRPGDALRLHSVVLEQAPSQKDPARGTVKFRWDVLNQHGEVVCSMTGRQHYRRRSPATADS</sequence>
<dbReference type="PANTHER" id="PTHR43664">
    <property type="entry name" value="MONOAMINE OXIDASE-RELATED"/>
    <property type="match status" value="1"/>
</dbReference>
<dbReference type="AlphaFoldDB" id="A0A7X6DIM8"/>
<evidence type="ECO:0000313" key="3">
    <source>
        <dbReference type="Proteomes" id="UP000521868"/>
    </source>
</evidence>
<dbReference type="InterPro" id="IPR002539">
    <property type="entry name" value="MaoC-like_dom"/>
</dbReference>
<dbReference type="InterPro" id="IPR052342">
    <property type="entry name" value="MCH/BMMD"/>
</dbReference>
<dbReference type="RefSeq" id="WP_168109003.1">
    <property type="nucleotide sequence ID" value="NZ_VTOX01000008.1"/>
</dbReference>